<dbReference type="CDD" id="cd00087">
    <property type="entry name" value="FReD"/>
    <property type="match status" value="1"/>
</dbReference>
<reference evidence="3 4" key="1">
    <citation type="submission" date="2020-06" db="EMBL/GenBank/DDBJ databases">
        <authorList>
            <person name="Li R."/>
            <person name="Bekaert M."/>
        </authorList>
    </citation>
    <scope>NUCLEOTIDE SEQUENCE [LARGE SCALE GENOMIC DNA]</scope>
    <source>
        <strain evidence="4">wild</strain>
    </source>
</reference>
<dbReference type="Pfam" id="PF00147">
    <property type="entry name" value="Fibrinogen_C"/>
    <property type="match status" value="1"/>
</dbReference>
<evidence type="ECO:0000259" key="2">
    <source>
        <dbReference type="PROSITE" id="PS51406"/>
    </source>
</evidence>
<keyword evidence="4" id="KW-1185">Reference proteome</keyword>
<evidence type="ECO:0000313" key="4">
    <source>
        <dbReference type="Proteomes" id="UP000507470"/>
    </source>
</evidence>
<protein>
    <submittedName>
        <fullName evidence="3">Fibrinogen C domain-containing protein 1</fullName>
    </submittedName>
</protein>
<evidence type="ECO:0000313" key="3">
    <source>
        <dbReference type="EMBL" id="CAC5418165.1"/>
    </source>
</evidence>
<dbReference type="InterPro" id="IPR050373">
    <property type="entry name" value="Fibrinogen_C-term_domain"/>
</dbReference>
<dbReference type="InterPro" id="IPR036056">
    <property type="entry name" value="Fibrinogen-like_C"/>
</dbReference>
<dbReference type="GO" id="GO:0005615">
    <property type="term" value="C:extracellular space"/>
    <property type="evidence" value="ECO:0007669"/>
    <property type="project" value="TreeGrafter"/>
</dbReference>
<dbReference type="OrthoDB" id="6119159at2759"/>
<feature type="signal peptide" evidence="1">
    <location>
        <begin position="1"/>
        <end position="31"/>
    </location>
</feature>
<accession>A0A6J8EEY3</accession>
<proteinExistence type="predicted"/>
<name>A0A6J8EEY3_MYTCO</name>
<feature type="chain" id="PRO_5026937529" evidence="1">
    <location>
        <begin position="32"/>
        <end position="425"/>
    </location>
</feature>
<dbReference type="InterPro" id="IPR014716">
    <property type="entry name" value="Fibrinogen_a/b/g_C_1"/>
</dbReference>
<dbReference type="Gene3D" id="3.90.215.10">
    <property type="entry name" value="Gamma Fibrinogen, chain A, domain 1"/>
    <property type="match status" value="1"/>
</dbReference>
<dbReference type="PROSITE" id="PS51406">
    <property type="entry name" value="FIBRINOGEN_C_2"/>
    <property type="match status" value="1"/>
</dbReference>
<dbReference type="AlphaFoldDB" id="A0A6J8EEY3"/>
<dbReference type="SUPFAM" id="SSF56496">
    <property type="entry name" value="Fibrinogen C-terminal domain-like"/>
    <property type="match status" value="1"/>
</dbReference>
<dbReference type="InterPro" id="IPR002181">
    <property type="entry name" value="Fibrinogen_a/b/g_C_dom"/>
</dbReference>
<dbReference type="Proteomes" id="UP000507470">
    <property type="component" value="Unassembled WGS sequence"/>
</dbReference>
<evidence type="ECO:0000256" key="1">
    <source>
        <dbReference type="SAM" id="SignalP"/>
    </source>
</evidence>
<keyword evidence="1" id="KW-0732">Signal</keyword>
<gene>
    <name evidence="3" type="ORF">MCOR_50620</name>
</gene>
<dbReference type="EMBL" id="CACVKT020008880">
    <property type="protein sequence ID" value="CAC5418165.1"/>
    <property type="molecule type" value="Genomic_DNA"/>
</dbReference>
<dbReference type="PANTHER" id="PTHR19143:SF458">
    <property type="entry name" value="FIBRINOGEN C-TERMINAL DOMAIN-CONTAINING PROTEIN-RELATED"/>
    <property type="match status" value="1"/>
</dbReference>
<organism evidence="3 4">
    <name type="scientific">Mytilus coruscus</name>
    <name type="common">Sea mussel</name>
    <dbReference type="NCBI Taxonomy" id="42192"/>
    <lineage>
        <taxon>Eukaryota</taxon>
        <taxon>Metazoa</taxon>
        <taxon>Spiralia</taxon>
        <taxon>Lophotrochozoa</taxon>
        <taxon>Mollusca</taxon>
        <taxon>Bivalvia</taxon>
        <taxon>Autobranchia</taxon>
        <taxon>Pteriomorphia</taxon>
        <taxon>Mytilida</taxon>
        <taxon>Mytiloidea</taxon>
        <taxon>Mytilidae</taxon>
        <taxon>Mytilinae</taxon>
        <taxon>Mytilus</taxon>
    </lineage>
</organism>
<dbReference type="PANTHER" id="PTHR19143">
    <property type="entry name" value="FIBRINOGEN/TENASCIN/ANGIOPOEITIN"/>
    <property type="match status" value="1"/>
</dbReference>
<sequence>MDLRAKNILILLLFKHVVIQCGSLLEEYCNADDEDCQDSNDLGKIGQLKHGKSQHVNILRRTRDKSLMECAKECLLTSQCQAINYRKNWKLCDALGERSDGEAIQVESGSIYSDISTWPKALAGKCAGHNCEKGKKCIIKSNGFRCEHAYCKGDPPETPFAISSETFGVYASLEAGNQYKCINNNYKLVGKPFVICDKKSNTWKKLFCCVEKPYKPHDCTDLPRHCDSGIYKIYPDSSAGFNIYCDNRWYWWNRRRDGSVNFTRNWREYEEGFGDLDNEFWLGNKLINQLTSSRTYSLYVRMKNREGIWKTALYKVFRVGDATNGYTLDVEDYTKREDDAGDSIFSNQSNLINNGMKFSTYDKDNDLHGRENCAKKYRGAWWFNAYYRAHLNGEYDQSLKHPYGIQWETLAGTLSYSAMEIRRND</sequence>
<dbReference type="SMART" id="SM00186">
    <property type="entry name" value="FBG"/>
    <property type="match status" value="1"/>
</dbReference>
<feature type="domain" description="Fibrinogen C-terminal" evidence="2">
    <location>
        <begin position="210"/>
        <end position="425"/>
    </location>
</feature>